<evidence type="ECO:0000313" key="3">
    <source>
        <dbReference type="Proteomes" id="UP000184550"/>
    </source>
</evidence>
<proteinExistence type="predicted"/>
<name>A0A7Z9E129_9CYAN</name>
<comment type="caution">
    <text evidence="2">The sequence shown here is derived from an EMBL/GenBank/DDBJ whole genome shotgun (WGS) entry which is preliminary data.</text>
</comment>
<dbReference type="EMBL" id="CZCU02000145">
    <property type="protein sequence ID" value="VXD20407.1"/>
    <property type="molecule type" value="Genomic_DNA"/>
</dbReference>
<reference evidence="2" key="1">
    <citation type="submission" date="2019-10" db="EMBL/GenBank/DDBJ databases">
        <authorList>
            <consortium name="Genoscope - CEA"/>
            <person name="William W."/>
        </authorList>
    </citation>
    <scope>NUCLEOTIDE SEQUENCE [LARGE SCALE GENOMIC DNA]</scope>
    <source>
        <strain evidence="2">BBR_PRJEB10992</strain>
    </source>
</reference>
<feature type="region of interest" description="Disordered" evidence="1">
    <location>
        <begin position="118"/>
        <end position="148"/>
    </location>
</feature>
<evidence type="ECO:0000256" key="1">
    <source>
        <dbReference type="SAM" id="MobiDB-lite"/>
    </source>
</evidence>
<sequence>MKNNNKGEQELIEENLLEEIAKAKQAWQEAEATEPRAISVKYDQDQDLIVIHLKNGSIFSFPPRLAQGLAEATPEQLADFWIPPSGKSIHWDSLDVDFGIPELVRGIFGTKSWMAELGRKDGQSTSKAKSEAARKNGKKGGRPKNVTL</sequence>
<dbReference type="AlphaFoldDB" id="A0A7Z9E129"/>
<dbReference type="OrthoDB" id="8563470at2"/>
<gene>
    <name evidence="2" type="ORF">PL8927_690148</name>
</gene>
<evidence type="ECO:0000313" key="2">
    <source>
        <dbReference type="EMBL" id="VXD20407.1"/>
    </source>
</evidence>
<feature type="compositionally biased region" description="Basic and acidic residues" evidence="1">
    <location>
        <begin position="118"/>
        <end position="134"/>
    </location>
</feature>
<keyword evidence="3" id="KW-1185">Reference proteome</keyword>
<dbReference type="RefSeq" id="WP_083623176.1">
    <property type="nucleotide sequence ID" value="NZ_LR734875.1"/>
</dbReference>
<protein>
    <recommendedName>
        <fullName evidence="4">DUF2442 domain-containing protein</fullName>
    </recommendedName>
</protein>
<dbReference type="Proteomes" id="UP000184550">
    <property type="component" value="Unassembled WGS sequence"/>
</dbReference>
<dbReference type="InterPro" id="IPR018841">
    <property type="entry name" value="DUF2442"/>
</dbReference>
<accession>A0A7Z9E129</accession>
<evidence type="ECO:0008006" key="4">
    <source>
        <dbReference type="Google" id="ProtNLM"/>
    </source>
</evidence>
<organism evidence="2 3">
    <name type="scientific">Planktothrix serta PCC 8927</name>
    <dbReference type="NCBI Taxonomy" id="671068"/>
    <lineage>
        <taxon>Bacteria</taxon>
        <taxon>Bacillati</taxon>
        <taxon>Cyanobacteriota</taxon>
        <taxon>Cyanophyceae</taxon>
        <taxon>Oscillatoriophycideae</taxon>
        <taxon>Oscillatoriales</taxon>
        <taxon>Microcoleaceae</taxon>
        <taxon>Planktothrix</taxon>
    </lineage>
</organism>
<dbReference type="Gene3D" id="3.30.2020.40">
    <property type="entry name" value="Uncharacterised protein PF10387, DUF2442"/>
    <property type="match status" value="1"/>
</dbReference>
<dbReference type="Pfam" id="PF10387">
    <property type="entry name" value="DUF2442"/>
    <property type="match status" value="1"/>
</dbReference>